<evidence type="ECO:0000256" key="8">
    <source>
        <dbReference type="PIRNR" id="PIRNR038981"/>
    </source>
</evidence>
<dbReference type="OrthoDB" id="5800391at2759"/>
<dbReference type="PIRSF" id="PIRSF038981">
    <property type="entry name" value="GRP"/>
    <property type="match status" value="1"/>
</dbReference>
<proteinExistence type="inferred from homology"/>
<dbReference type="InterPro" id="IPR009318">
    <property type="entry name" value="Gustatory_rcpt"/>
</dbReference>
<keyword evidence="8" id="KW-0807">Transducer</keyword>
<feature type="transmembrane region" description="Helical" evidence="9">
    <location>
        <begin position="302"/>
        <end position="321"/>
    </location>
</feature>
<keyword evidence="3" id="KW-1003">Cell membrane</keyword>
<comment type="subcellular location">
    <subcellularLocation>
        <location evidence="1">Cell membrane</location>
        <topology evidence="1">Multi-pass membrane protein</topology>
    </subcellularLocation>
</comment>
<evidence type="ECO:0000256" key="6">
    <source>
        <dbReference type="ARBA" id="ARBA00023136"/>
    </source>
</evidence>
<evidence type="ECO:0000313" key="10">
    <source>
        <dbReference type="EMBL" id="KAG5673135.1"/>
    </source>
</evidence>
<evidence type="ECO:0000256" key="2">
    <source>
        <dbReference type="ARBA" id="ARBA00005327"/>
    </source>
</evidence>
<feature type="transmembrane region" description="Helical" evidence="9">
    <location>
        <begin position="333"/>
        <end position="354"/>
    </location>
</feature>
<evidence type="ECO:0000256" key="9">
    <source>
        <dbReference type="SAM" id="Phobius"/>
    </source>
</evidence>
<dbReference type="AlphaFoldDB" id="A0A9J6BTC4"/>
<evidence type="ECO:0000256" key="7">
    <source>
        <dbReference type="ARBA" id="ARBA00023170"/>
    </source>
</evidence>
<dbReference type="Pfam" id="PF06151">
    <property type="entry name" value="Trehalose_recp"/>
    <property type="match status" value="1"/>
</dbReference>
<gene>
    <name evidence="10" type="ORF">PVAND_003207</name>
</gene>
<dbReference type="GO" id="GO:0005886">
    <property type="term" value="C:plasma membrane"/>
    <property type="evidence" value="ECO:0007669"/>
    <property type="project" value="UniProtKB-SubCell"/>
</dbReference>
<evidence type="ECO:0000313" key="11">
    <source>
        <dbReference type="Proteomes" id="UP001107558"/>
    </source>
</evidence>
<keyword evidence="7 8" id="KW-0675">Receptor</keyword>
<keyword evidence="4 9" id="KW-0812">Transmembrane</keyword>
<name>A0A9J6BTC4_POLVA</name>
<comment type="function">
    <text evidence="8">Plays a role in the sugar gustatory response.</text>
</comment>
<feature type="transmembrane region" description="Helical" evidence="9">
    <location>
        <begin position="164"/>
        <end position="184"/>
    </location>
</feature>
<accession>A0A9J6BTC4</accession>
<protein>
    <recommendedName>
        <fullName evidence="8">Gustatory receptor</fullName>
    </recommendedName>
</protein>
<comment type="caution">
    <text evidence="10">The sequence shown here is derived from an EMBL/GenBank/DDBJ whole genome shotgun (WGS) entry which is preliminary data.</text>
</comment>
<sequence length="413" mass="48465">MTVKIKKVNKFSIGISQNFEFFKSCQTIFIEKVDEKDLDDSFHKSIKPIACFVQFMFLMPVCGIKSDNPKNLKFKWCSLRVLITLAYIFYGIIIACLYFDSIRKNIDAMNAVGLIFFTYTTICTIIFLTIAIKWPRMMKQWSNVEEKFLHSPYRKTDWKLSKKIKIVAVTVIILAFFEHLLYLANSAFNIYQDVVKNNLTVDEPLNHFLKSQFGYIYLDVPFSVPLGVFNEIMNMSFTFGWNYMELFVMMISLGLSTRFKQINERLKNFKEKILSEQQWSKIREDYSSLCNLVAIIDFDLRYLILLSNLNNVYFICFQLLNIFEKLPYVINTIYFWFSLIYLASRTFVAQFLAASIHESAKFPIQIISSIPHEGWCNEMQRFADQARAQDVALSGMKFFNLTRKSILSVIIFL</sequence>
<evidence type="ECO:0000256" key="3">
    <source>
        <dbReference type="ARBA" id="ARBA00022475"/>
    </source>
</evidence>
<evidence type="ECO:0000256" key="5">
    <source>
        <dbReference type="ARBA" id="ARBA00022989"/>
    </source>
</evidence>
<evidence type="ECO:0000256" key="4">
    <source>
        <dbReference type="ARBA" id="ARBA00022692"/>
    </source>
</evidence>
<dbReference type="GO" id="GO:0007165">
    <property type="term" value="P:signal transduction"/>
    <property type="evidence" value="ECO:0007669"/>
    <property type="project" value="UniProtKB-KW"/>
</dbReference>
<evidence type="ECO:0000256" key="1">
    <source>
        <dbReference type="ARBA" id="ARBA00004651"/>
    </source>
</evidence>
<organism evidence="10 11">
    <name type="scientific">Polypedilum vanderplanki</name>
    <name type="common">Sleeping chironomid midge</name>
    <dbReference type="NCBI Taxonomy" id="319348"/>
    <lineage>
        <taxon>Eukaryota</taxon>
        <taxon>Metazoa</taxon>
        <taxon>Ecdysozoa</taxon>
        <taxon>Arthropoda</taxon>
        <taxon>Hexapoda</taxon>
        <taxon>Insecta</taxon>
        <taxon>Pterygota</taxon>
        <taxon>Neoptera</taxon>
        <taxon>Endopterygota</taxon>
        <taxon>Diptera</taxon>
        <taxon>Nematocera</taxon>
        <taxon>Chironomoidea</taxon>
        <taxon>Chironomidae</taxon>
        <taxon>Chironominae</taxon>
        <taxon>Polypedilum</taxon>
        <taxon>Polypedilum</taxon>
    </lineage>
</organism>
<comment type="similarity">
    <text evidence="2">Belongs to the insect chemoreceptor superfamily. Gustatory receptor (GR) family. Gr5a subfamily.</text>
</comment>
<feature type="transmembrane region" description="Helical" evidence="9">
    <location>
        <begin position="76"/>
        <end position="99"/>
    </location>
</feature>
<dbReference type="PANTHER" id="PTHR21421:SF34">
    <property type="entry name" value="GUSTATORY RECEPTOR FOR SUGAR TASTE 61A-RELATED"/>
    <property type="match status" value="1"/>
</dbReference>
<feature type="transmembrane region" description="Helical" evidence="9">
    <location>
        <begin position="239"/>
        <end position="257"/>
    </location>
</feature>
<keyword evidence="6 9" id="KW-0472">Membrane</keyword>
<dbReference type="EMBL" id="JADBJN010000003">
    <property type="protein sequence ID" value="KAG5673135.1"/>
    <property type="molecule type" value="Genomic_DNA"/>
</dbReference>
<feature type="transmembrane region" description="Helical" evidence="9">
    <location>
        <begin position="111"/>
        <end position="132"/>
    </location>
</feature>
<dbReference type="Proteomes" id="UP001107558">
    <property type="component" value="Chromosome 3"/>
</dbReference>
<reference evidence="10" key="1">
    <citation type="submission" date="2021-03" db="EMBL/GenBank/DDBJ databases">
        <title>Chromosome level genome of the anhydrobiotic midge Polypedilum vanderplanki.</title>
        <authorList>
            <person name="Yoshida Y."/>
            <person name="Kikawada T."/>
            <person name="Gusev O."/>
        </authorList>
    </citation>
    <scope>NUCLEOTIDE SEQUENCE</scope>
    <source>
        <strain evidence="10">NIAS01</strain>
        <tissue evidence="10">Whole body or cell culture</tissue>
    </source>
</reference>
<dbReference type="GO" id="GO:0033041">
    <property type="term" value="F:sweet taste receptor activity"/>
    <property type="evidence" value="ECO:0007669"/>
    <property type="project" value="TreeGrafter"/>
</dbReference>
<keyword evidence="11" id="KW-1185">Reference proteome</keyword>
<dbReference type="PANTHER" id="PTHR21421">
    <property type="entry name" value="GUSTATORY RECEPTOR"/>
    <property type="match status" value="1"/>
</dbReference>
<keyword evidence="5 9" id="KW-1133">Transmembrane helix</keyword>